<dbReference type="InterPro" id="IPR032710">
    <property type="entry name" value="NTF2-like_dom_sf"/>
</dbReference>
<proteinExistence type="predicted"/>
<gene>
    <name evidence="1" type="ORF">QLQ12_17690</name>
</gene>
<organism evidence="1 2">
    <name type="scientific">Actinoplanes sandaracinus</name>
    <dbReference type="NCBI Taxonomy" id="3045177"/>
    <lineage>
        <taxon>Bacteria</taxon>
        <taxon>Bacillati</taxon>
        <taxon>Actinomycetota</taxon>
        <taxon>Actinomycetes</taxon>
        <taxon>Micromonosporales</taxon>
        <taxon>Micromonosporaceae</taxon>
        <taxon>Actinoplanes</taxon>
    </lineage>
</organism>
<reference evidence="1 2" key="1">
    <citation type="submission" date="2023-05" db="EMBL/GenBank/DDBJ databases">
        <title>Actinoplanes sp. NEAU-A12 genome sequencing.</title>
        <authorList>
            <person name="Wang Z.-S."/>
        </authorList>
    </citation>
    <scope>NUCLEOTIDE SEQUENCE [LARGE SCALE GENOMIC DNA]</scope>
    <source>
        <strain evidence="1 2">NEAU-A12</strain>
    </source>
</reference>
<sequence>MATTTIADDFLITQVQLLQAGETQTIANRYAEDAVFVRFDYVARGRQQIKEMFDGYLKENPEVGDLAALKVTEDVLVYQASERLGGKLVWAVGTMYFEDGLIKRQSAAFIERPFES</sequence>
<protein>
    <recommendedName>
        <fullName evidence="3">SnoaL-like domain-containing protein</fullName>
    </recommendedName>
</protein>
<evidence type="ECO:0000313" key="1">
    <source>
        <dbReference type="EMBL" id="MDI6100444.1"/>
    </source>
</evidence>
<evidence type="ECO:0000313" key="2">
    <source>
        <dbReference type="Proteomes" id="UP001241758"/>
    </source>
</evidence>
<dbReference type="RefSeq" id="WP_282761208.1">
    <property type="nucleotide sequence ID" value="NZ_JASCTH010000010.1"/>
</dbReference>
<evidence type="ECO:0008006" key="3">
    <source>
        <dbReference type="Google" id="ProtNLM"/>
    </source>
</evidence>
<keyword evidence="2" id="KW-1185">Reference proteome</keyword>
<dbReference type="SUPFAM" id="SSF54427">
    <property type="entry name" value="NTF2-like"/>
    <property type="match status" value="1"/>
</dbReference>
<dbReference type="EMBL" id="JASCTH010000010">
    <property type="protein sequence ID" value="MDI6100444.1"/>
    <property type="molecule type" value="Genomic_DNA"/>
</dbReference>
<dbReference type="Gene3D" id="3.10.450.50">
    <property type="match status" value="1"/>
</dbReference>
<name>A0ABT6WL39_9ACTN</name>
<dbReference type="Proteomes" id="UP001241758">
    <property type="component" value="Unassembled WGS sequence"/>
</dbReference>
<comment type="caution">
    <text evidence="1">The sequence shown here is derived from an EMBL/GenBank/DDBJ whole genome shotgun (WGS) entry which is preliminary data.</text>
</comment>
<accession>A0ABT6WL39</accession>